<sequence length="120" mass="14348">MNNGIQGKWMHKRDNGIKVILTFQKNNELNYEIFRGEHDITDEVFRLKKEYRKVTYKYDENTKPKNLDYIVHNLADSTQKKMFGIMKLISKDSIEIKTSIFPTRPTFFDPNNAEIFIRIE</sequence>
<proteinExistence type="predicted"/>
<comment type="caution">
    <text evidence="1">The sequence shown here is derived from an EMBL/GenBank/DDBJ whole genome shotgun (WGS) entry which is preliminary data.</text>
</comment>
<organism evidence="1 2">
    <name type="scientific">Aureibaculum flavum</name>
    <dbReference type="NCBI Taxonomy" id="2795986"/>
    <lineage>
        <taxon>Bacteria</taxon>
        <taxon>Pseudomonadati</taxon>
        <taxon>Bacteroidota</taxon>
        <taxon>Flavobacteriia</taxon>
        <taxon>Flavobacteriales</taxon>
        <taxon>Flavobacteriaceae</taxon>
        <taxon>Aureibaculum</taxon>
    </lineage>
</organism>
<protein>
    <submittedName>
        <fullName evidence="1">Uncharacterized protein</fullName>
    </submittedName>
</protein>
<evidence type="ECO:0000313" key="2">
    <source>
        <dbReference type="Proteomes" id="UP000623301"/>
    </source>
</evidence>
<accession>A0ABS0WUW6</accession>
<name>A0ABS0WUW6_9FLAO</name>
<dbReference type="EMBL" id="JAEHFJ010000009">
    <property type="protein sequence ID" value="MBJ2175762.1"/>
    <property type="molecule type" value="Genomic_DNA"/>
</dbReference>
<evidence type="ECO:0000313" key="1">
    <source>
        <dbReference type="EMBL" id="MBJ2175762.1"/>
    </source>
</evidence>
<dbReference type="Proteomes" id="UP000623301">
    <property type="component" value="Unassembled WGS sequence"/>
</dbReference>
<keyword evidence="2" id="KW-1185">Reference proteome</keyword>
<gene>
    <name evidence="1" type="ORF">JBL43_16025</name>
</gene>
<reference evidence="1 2" key="1">
    <citation type="submission" date="2020-12" db="EMBL/GenBank/DDBJ databases">
        <title>Aureibaculum luteum sp. nov. and Aureibaculum flavum sp. nov., novel members of the family Flavobacteriaceae isolated from Antarctic intertidal sediments.</title>
        <authorList>
            <person name="He X."/>
            <person name="Zhang X."/>
        </authorList>
    </citation>
    <scope>NUCLEOTIDE SEQUENCE [LARGE SCALE GENOMIC DNA]</scope>
    <source>
        <strain evidence="1 2">A20</strain>
    </source>
</reference>